<gene>
    <name evidence="7" type="ORF">TEA_001413</name>
</gene>
<comment type="similarity">
    <text evidence="2">Belongs to the glutaredoxin family. CC-type subfamily.</text>
</comment>
<dbReference type="PROSITE" id="PS51354">
    <property type="entry name" value="GLUTAREDOXIN_2"/>
    <property type="match status" value="1"/>
</dbReference>
<feature type="region of interest" description="Disordered" evidence="5">
    <location>
        <begin position="1"/>
        <end position="26"/>
    </location>
</feature>
<evidence type="ECO:0000256" key="4">
    <source>
        <dbReference type="ARBA" id="ARBA00023284"/>
    </source>
</evidence>
<dbReference type="InterPro" id="IPR036249">
    <property type="entry name" value="Thioredoxin-like_sf"/>
</dbReference>
<sequence>MQVAKRSTPIQMEVGAGGGEATESKTTAESTYDQIRHLASGNAVVVFTINGCCMCHVVKQLLFGLGVGPTIVELHDKAAGREIHAVLRHLAGGDTHQQQPFPAVFVGGKFLGGIETVMACHINGTLVPLLKDAGALWL</sequence>
<evidence type="ECO:0000313" key="7">
    <source>
        <dbReference type="EMBL" id="THG18018.1"/>
    </source>
</evidence>
<proteinExistence type="inferred from homology"/>
<dbReference type="Proteomes" id="UP000306102">
    <property type="component" value="Unassembled WGS sequence"/>
</dbReference>
<dbReference type="CDD" id="cd03419">
    <property type="entry name" value="GRX_GRXh_1_2_like"/>
    <property type="match status" value="1"/>
</dbReference>
<dbReference type="NCBIfam" id="TIGR02189">
    <property type="entry name" value="GlrX-like_plant"/>
    <property type="match status" value="1"/>
</dbReference>
<keyword evidence="3" id="KW-0963">Cytoplasm</keyword>
<comment type="caution">
    <text evidence="7">The sequence shown here is derived from an EMBL/GenBank/DDBJ whole genome shotgun (WGS) entry which is preliminary data.</text>
</comment>
<dbReference type="EMBL" id="SDRB02003289">
    <property type="protein sequence ID" value="THG18018.1"/>
    <property type="molecule type" value="Genomic_DNA"/>
</dbReference>
<reference evidence="7 8" key="1">
    <citation type="journal article" date="2018" name="Proc. Natl. Acad. Sci. U.S.A.">
        <title>Draft genome sequence of Camellia sinensis var. sinensis provides insights into the evolution of the tea genome and tea quality.</title>
        <authorList>
            <person name="Wei C."/>
            <person name="Yang H."/>
            <person name="Wang S."/>
            <person name="Zhao J."/>
            <person name="Liu C."/>
            <person name="Gao L."/>
            <person name="Xia E."/>
            <person name="Lu Y."/>
            <person name="Tai Y."/>
            <person name="She G."/>
            <person name="Sun J."/>
            <person name="Cao H."/>
            <person name="Tong W."/>
            <person name="Gao Q."/>
            <person name="Li Y."/>
            <person name="Deng W."/>
            <person name="Jiang X."/>
            <person name="Wang W."/>
            <person name="Chen Q."/>
            <person name="Zhang S."/>
            <person name="Li H."/>
            <person name="Wu J."/>
            <person name="Wang P."/>
            <person name="Li P."/>
            <person name="Shi C."/>
            <person name="Zheng F."/>
            <person name="Jian J."/>
            <person name="Huang B."/>
            <person name="Shan D."/>
            <person name="Shi M."/>
            <person name="Fang C."/>
            <person name="Yue Y."/>
            <person name="Li F."/>
            <person name="Li D."/>
            <person name="Wei S."/>
            <person name="Han B."/>
            <person name="Jiang C."/>
            <person name="Yin Y."/>
            <person name="Xia T."/>
            <person name="Zhang Z."/>
            <person name="Bennetzen J.L."/>
            <person name="Zhao S."/>
            <person name="Wan X."/>
        </authorList>
    </citation>
    <scope>NUCLEOTIDE SEQUENCE [LARGE SCALE GENOMIC DNA]</scope>
    <source>
        <strain evidence="8">cv. Shuchazao</strain>
        <tissue evidence="7">Leaf</tissue>
    </source>
</reference>
<dbReference type="InterPro" id="IPR002109">
    <property type="entry name" value="Glutaredoxin"/>
</dbReference>
<evidence type="ECO:0000259" key="6">
    <source>
        <dbReference type="Pfam" id="PF00462"/>
    </source>
</evidence>
<evidence type="ECO:0000256" key="3">
    <source>
        <dbReference type="ARBA" id="ARBA00022490"/>
    </source>
</evidence>
<comment type="subcellular location">
    <subcellularLocation>
        <location evidence="1">Cytoplasm</location>
    </subcellularLocation>
</comment>
<accession>A0A4S4EMY2</accession>
<dbReference type="SUPFAM" id="SSF52833">
    <property type="entry name" value="Thioredoxin-like"/>
    <property type="match status" value="1"/>
</dbReference>
<dbReference type="Pfam" id="PF00462">
    <property type="entry name" value="Glutaredoxin"/>
    <property type="match status" value="1"/>
</dbReference>
<evidence type="ECO:0000256" key="2">
    <source>
        <dbReference type="ARBA" id="ARBA00007568"/>
    </source>
</evidence>
<dbReference type="PANTHER" id="PTHR10168">
    <property type="entry name" value="GLUTAREDOXIN"/>
    <property type="match status" value="1"/>
</dbReference>
<dbReference type="Gene3D" id="3.40.30.10">
    <property type="entry name" value="Glutaredoxin"/>
    <property type="match status" value="1"/>
</dbReference>
<dbReference type="GO" id="GO:0005737">
    <property type="term" value="C:cytoplasm"/>
    <property type="evidence" value="ECO:0007669"/>
    <property type="project" value="UniProtKB-SubCell"/>
</dbReference>
<dbReference type="STRING" id="542762.A0A4S4EMY2"/>
<protein>
    <recommendedName>
        <fullName evidence="6">Glutaredoxin domain-containing protein</fullName>
    </recommendedName>
</protein>
<evidence type="ECO:0000256" key="1">
    <source>
        <dbReference type="ARBA" id="ARBA00004496"/>
    </source>
</evidence>
<name>A0A4S4EMY2_CAMSN</name>
<feature type="domain" description="Glutaredoxin" evidence="6">
    <location>
        <begin position="44"/>
        <end position="110"/>
    </location>
</feature>
<keyword evidence="4" id="KW-0676">Redox-active center</keyword>
<evidence type="ECO:0000256" key="5">
    <source>
        <dbReference type="SAM" id="MobiDB-lite"/>
    </source>
</evidence>
<dbReference type="InterPro" id="IPR011905">
    <property type="entry name" value="GlrX-like_pln_2"/>
</dbReference>
<evidence type="ECO:0000313" key="8">
    <source>
        <dbReference type="Proteomes" id="UP000306102"/>
    </source>
</evidence>
<keyword evidence="8" id="KW-1185">Reference proteome</keyword>
<organism evidence="7 8">
    <name type="scientific">Camellia sinensis var. sinensis</name>
    <name type="common">China tea</name>
    <dbReference type="NCBI Taxonomy" id="542762"/>
    <lineage>
        <taxon>Eukaryota</taxon>
        <taxon>Viridiplantae</taxon>
        <taxon>Streptophyta</taxon>
        <taxon>Embryophyta</taxon>
        <taxon>Tracheophyta</taxon>
        <taxon>Spermatophyta</taxon>
        <taxon>Magnoliopsida</taxon>
        <taxon>eudicotyledons</taxon>
        <taxon>Gunneridae</taxon>
        <taxon>Pentapetalae</taxon>
        <taxon>asterids</taxon>
        <taxon>Ericales</taxon>
        <taxon>Theaceae</taxon>
        <taxon>Camellia</taxon>
    </lineage>
</organism>
<dbReference type="AlphaFoldDB" id="A0A4S4EMY2"/>